<dbReference type="GO" id="GO:0050776">
    <property type="term" value="P:regulation of immune response"/>
    <property type="evidence" value="ECO:0007669"/>
    <property type="project" value="TreeGrafter"/>
</dbReference>
<reference evidence="3" key="1">
    <citation type="submission" date="2021-01" db="EMBL/GenBank/DDBJ databases">
        <authorList>
            <person name="Corre E."/>
            <person name="Pelletier E."/>
            <person name="Niang G."/>
            <person name="Scheremetjew M."/>
            <person name="Finn R."/>
            <person name="Kale V."/>
            <person name="Holt S."/>
            <person name="Cochrane G."/>
            <person name="Meng A."/>
            <person name="Brown T."/>
            <person name="Cohen L."/>
        </authorList>
    </citation>
    <scope>NUCLEOTIDE SEQUENCE</scope>
    <source>
        <strain evidence="3">CCMP1594</strain>
    </source>
</reference>
<feature type="compositionally biased region" description="Polar residues" evidence="1">
    <location>
        <begin position="354"/>
        <end position="375"/>
    </location>
</feature>
<feature type="compositionally biased region" description="Polar residues" evidence="1">
    <location>
        <begin position="551"/>
        <end position="562"/>
    </location>
</feature>
<gene>
    <name evidence="3" type="ORF">EGYM00163_LOCUS48850</name>
</gene>
<dbReference type="GO" id="GO:0046856">
    <property type="term" value="P:phosphatidylinositol dephosphorylation"/>
    <property type="evidence" value="ECO:0007669"/>
    <property type="project" value="InterPro"/>
</dbReference>
<feature type="region of interest" description="Disordered" evidence="1">
    <location>
        <begin position="545"/>
        <end position="568"/>
    </location>
</feature>
<evidence type="ECO:0000256" key="1">
    <source>
        <dbReference type="SAM" id="MobiDB-lite"/>
    </source>
</evidence>
<dbReference type="SUPFAM" id="SSF56219">
    <property type="entry name" value="DNase I-like"/>
    <property type="match status" value="1"/>
</dbReference>
<feature type="region of interest" description="Disordered" evidence="1">
    <location>
        <begin position="69"/>
        <end position="130"/>
    </location>
</feature>
<dbReference type="SMART" id="SM00128">
    <property type="entry name" value="IPPc"/>
    <property type="match status" value="1"/>
</dbReference>
<protein>
    <recommendedName>
        <fullName evidence="2">Inositol polyphosphate-related phosphatase domain-containing protein</fullName>
    </recommendedName>
</protein>
<feature type="compositionally biased region" description="Low complexity" evidence="1">
    <location>
        <begin position="433"/>
        <end position="444"/>
    </location>
</feature>
<feature type="compositionally biased region" description="Polar residues" evidence="1">
    <location>
        <begin position="106"/>
        <end position="122"/>
    </location>
</feature>
<feature type="region of interest" description="Disordered" evidence="1">
    <location>
        <begin position="244"/>
        <end position="450"/>
    </location>
</feature>
<name>A0A7S4LLT1_9EUGL</name>
<proteinExistence type="predicted"/>
<dbReference type="GO" id="GO:0016791">
    <property type="term" value="F:phosphatase activity"/>
    <property type="evidence" value="ECO:0007669"/>
    <property type="project" value="InterPro"/>
</dbReference>
<dbReference type="GO" id="GO:0009966">
    <property type="term" value="P:regulation of signal transduction"/>
    <property type="evidence" value="ECO:0007669"/>
    <property type="project" value="TreeGrafter"/>
</dbReference>
<feature type="region of interest" description="Disordered" evidence="1">
    <location>
        <begin position="163"/>
        <end position="188"/>
    </location>
</feature>
<feature type="region of interest" description="Disordered" evidence="1">
    <location>
        <begin position="1"/>
        <end position="29"/>
    </location>
</feature>
<feature type="compositionally biased region" description="Low complexity" evidence="1">
    <location>
        <begin position="252"/>
        <end position="265"/>
    </location>
</feature>
<dbReference type="InterPro" id="IPR000300">
    <property type="entry name" value="IPPc"/>
</dbReference>
<feature type="domain" description="Inositol polyphosphate-related phosphatase" evidence="2">
    <location>
        <begin position="1029"/>
        <end position="1309"/>
    </location>
</feature>
<organism evidence="3">
    <name type="scientific">Eutreptiella gymnastica</name>
    <dbReference type="NCBI Taxonomy" id="73025"/>
    <lineage>
        <taxon>Eukaryota</taxon>
        <taxon>Discoba</taxon>
        <taxon>Euglenozoa</taxon>
        <taxon>Euglenida</taxon>
        <taxon>Spirocuta</taxon>
        <taxon>Euglenophyceae</taxon>
        <taxon>Eutreptiales</taxon>
        <taxon>Eutreptiaceae</taxon>
        <taxon>Eutreptiella</taxon>
    </lineage>
</organism>
<dbReference type="InterPro" id="IPR057607">
    <property type="entry name" value="PH_kinetoplastids"/>
</dbReference>
<dbReference type="Pfam" id="PF22669">
    <property type="entry name" value="Exo_endo_phos2"/>
    <property type="match status" value="1"/>
</dbReference>
<dbReference type="PANTHER" id="PTHR46051">
    <property type="entry name" value="SH2 DOMAIN-CONTAINING PROTEIN"/>
    <property type="match status" value="1"/>
</dbReference>
<accession>A0A7S4LLT1</accession>
<evidence type="ECO:0000313" key="3">
    <source>
        <dbReference type="EMBL" id="CAE0837478.1"/>
    </source>
</evidence>
<dbReference type="InterPro" id="IPR036691">
    <property type="entry name" value="Endo/exonu/phosph_ase_sf"/>
</dbReference>
<evidence type="ECO:0000259" key="2">
    <source>
        <dbReference type="SMART" id="SM00128"/>
    </source>
</evidence>
<dbReference type="Pfam" id="PF25404">
    <property type="entry name" value="PH_29"/>
    <property type="match status" value="1"/>
</dbReference>
<sequence>MANVPWPQQLHGHDLSTRGAASSSELDWPMPLLPQSSSFGPATNLKHRHRGRAEYNCFRAQHSTPLTLLRSPSLEHVHQPHVSPRTGSLRRSRSWSATGGPPTNIRDANSSPSPLPRASQSPVPREWVSSLSPRAGEPVFHRSVNGVEPRPVVHTPFGDRVLQPSWLAPDRTPRPHTRHSSPRYEGGLGRARARSCSVDYRSHIRVYDVADVSMGFTTKDVAPSLRCVQSGLQSECRTLFRDATSTAASAEPHPATPDSASSPPSKVVLRPIYPEEVRSPQTSEAVKTPRTAEYPLNTPLTTEYRPIYPEPNSNGPPSAGDGSPERYRMATSPRPVPEPLETVRSALERGDSAHSATSPQALTPTSSVSGPRASQSPEPKVKPAKAAAKRRRSHSPALRGTLHKPTVSSMNRTEAIQAEKQEAGKQGKKAPRSRSAGASSSGKPLVPRCASAIPDRLRHKSRQQVYQELEDKVFASLYSELLSTQVQSRLAETEKKENDVEARQRSGTDQMDSIRRFDDLLGTVQKQQEMDSFRKGFDDLLETVEKRQQEESGPSPWSSEYPTGTDLPMQRPVKMELEKVVEKAVEKVGDAPAAAPEQPPTIVLEDVVQQMAPANGPTARGSAGEVKLGAAADTAVRTTPQPVPLSAQRNGEPGSFLLRALEGMAEKIMELVASKVAEVNVDQVLDHDLRTEYGAEAVARITDKAMEAAIGNIADIPMVRIWDLIAPVEQTLSGLLADGQRDDEDLRRAADAELRCAVESQEQAQKAYDAARQGIHEIRMHMDRIKAAYPNVDQQVKDVNGCVGEAKGAERRTERRDELPQAATLPAEPAGEMAHSSAAVKINDLHSIDAMPPVCAPSHATDFIPYTPALSTLSRVLPAATVGSKASERSAVPATNPQFLVLEQSPVVQPATWVVQVASQRIVTLSKEGTVRNSLPLEAIARTDASISNALELTVAFTDPPSEYILQFASAFQRRQFLELITVLQGHVEVWCPDVCSDIIPATRPAPLHPQQFGAPSCVQVHGTGSPLEDITIWIGVADWKGRSPSLGELMHQWLPPGEYDWYTVAAFGIEDDTGSAKEEWVQHLHHHLGPQYTVVDQCVWGTTVLCSFVRNCLWHKVSNVGATISNTPSESDTPCGAIVATAKYCETMLCFVCCRLPSGPFANSEREAVLADVLSDVHIADLDLDVTARACHTFLFGALNYTVERRRTEVQQLQKHNQYALILKGDQLKQQQMGGLLPGFCEHPIAFDPTEKSDPCLSPSYTDRILWRSLSSDRVQCITYSSVPQADIEDRAPIYATFRLKCQRPFISLFAPPVRSSLHLEQVVAKENRRDPKSNLVLTIWSPCVEQPLHVSSKAPQPMFQGIPSLPLVVGDLEFLSTQTLFLVMKDQKTGEVKGTGRIPLLPLMQNLADGLTSPYTFDVPLELRARIVGTISGALRYVRYTNESDEI</sequence>
<dbReference type="EMBL" id="HBJA01141952">
    <property type="protein sequence ID" value="CAE0837478.1"/>
    <property type="molecule type" value="Transcribed_RNA"/>
</dbReference>
<dbReference type="Gene3D" id="3.60.10.10">
    <property type="entry name" value="Endonuclease/exonuclease/phosphatase"/>
    <property type="match status" value="1"/>
</dbReference>
<dbReference type="PANTHER" id="PTHR46051:SF1">
    <property type="entry name" value="INOSITOL POLYPHOSPHATE-RELATED PHOSPHATASE DOMAIN-CONTAINING PROTEIN"/>
    <property type="match status" value="1"/>
</dbReference>
<feature type="region of interest" description="Disordered" evidence="1">
    <location>
        <begin position="491"/>
        <end position="511"/>
    </location>
</feature>